<organism evidence="1 2">
    <name type="scientific">Trichonephila inaurata madagascariensis</name>
    <dbReference type="NCBI Taxonomy" id="2747483"/>
    <lineage>
        <taxon>Eukaryota</taxon>
        <taxon>Metazoa</taxon>
        <taxon>Ecdysozoa</taxon>
        <taxon>Arthropoda</taxon>
        <taxon>Chelicerata</taxon>
        <taxon>Arachnida</taxon>
        <taxon>Araneae</taxon>
        <taxon>Araneomorphae</taxon>
        <taxon>Entelegynae</taxon>
        <taxon>Araneoidea</taxon>
        <taxon>Nephilidae</taxon>
        <taxon>Trichonephila</taxon>
        <taxon>Trichonephila inaurata</taxon>
    </lineage>
</organism>
<reference evidence="1" key="1">
    <citation type="submission" date="2020-08" db="EMBL/GenBank/DDBJ databases">
        <title>Multicomponent nature underlies the extraordinary mechanical properties of spider dragline silk.</title>
        <authorList>
            <person name="Kono N."/>
            <person name="Nakamura H."/>
            <person name="Mori M."/>
            <person name="Yoshida Y."/>
            <person name="Ohtoshi R."/>
            <person name="Malay A.D."/>
            <person name="Moran D.A.P."/>
            <person name="Tomita M."/>
            <person name="Numata K."/>
            <person name="Arakawa K."/>
        </authorList>
    </citation>
    <scope>NUCLEOTIDE SEQUENCE</scope>
</reference>
<dbReference type="AlphaFoldDB" id="A0A8X6XBP8"/>
<protein>
    <submittedName>
        <fullName evidence="1">Uncharacterized protein</fullName>
    </submittedName>
</protein>
<dbReference type="OrthoDB" id="422540at2759"/>
<name>A0A8X6XBP8_9ARAC</name>
<dbReference type="Proteomes" id="UP000886998">
    <property type="component" value="Unassembled WGS sequence"/>
</dbReference>
<gene>
    <name evidence="1" type="ORF">TNIN_261621</name>
</gene>
<keyword evidence="2" id="KW-1185">Reference proteome</keyword>
<dbReference type="EMBL" id="BMAV01006709">
    <property type="protein sequence ID" value="GFY48941.1"/>
    <property type="molecule type" value="Genomic_DNA"/>
</dbReference>
<evidence type="ECO:0000313" key="1">
    <source>
        <dbReference type="EMBL" id="GFY48941.1"/>
    </source>
</evidence>
<sequence>MRDINATAAEMVYGTTIHLPSEFSRYGYEQRFEKPLQPPYDGPFAVVKRSQKLITLQRQGREFVLPIDG</sequence>
<proteinExistence type="predicted"/>
<comment type="caution">
    <text evidence="1">The sequence shown here is derived from an EMBL/GenBank/DDBJ whole genome shotgun (WGS) entry which is preliminary data.</text>
</comment>
<evidence type="ECO:0000313" key="2">
    <source>
        <dbReference type="Proteomes" id="UP000886998"/>
    </source>
</evidence>
<accession>A0A8X6XBP8</accession>